<sequence length="1097" mass="120491">QAATCLDWYEEGGAKSEEEDGGDDDVGGSMVAADTHRALSEDEEEDRVRKPRLAFSLDRFVPLLSERMHTYKPSTRLYLIEWIRVLDSVPGLDLITYLPEFLDGLVRFLSDPSDDVRNKTQSLLGELLGEMRECVEMQGLTEDDNDDDNDEDGDVPPWGRARANTTTGTGSRRMSRAPSAAGSSSIQRPASRGMTPGAANPTSAVTHYHHQHRRSDVVAANRSTVSLMTSALVAGFGVDEQRMASRRKRIRADRQQLGLLVPPVAIDFARCVDILVPHLESNDQEIQALALAWIYQFTWLCPDVIVRCVPRLVNAVLPSVSHPMPALRHTAEDVSLQLYDLVAGAADPISTVSTVQHQQRGVEATTMPLRTVSPVVSDSENAVRSRNSSVFQAVHPLDDAVSDIVDGEVVVVIDEPFNYEQAATAIMELFAKNVHEPTKISGMRWLLLLHRKAPWRILTPQDMSFPVLLKMLSDSSEQVVKLDLELFAQISLYSQHHHSTDDSSDFYLSRFLGSLLQMFATDRVLLETRAALMVRQLCLVLDPQLVFCLFARLLTRPRFSPDEDSEYESEEEEEEEEEEEVGEYEVDLEFISVMVQHLSWILVTAPETEGLRLLLREYNAELVQQMPLLPSIRDVVAKDNSQPLPLPPPQPPSLSSRVGRSRGASLSPSGETAVDAPPPSALTDSPQQKPTKIVRASTAVKTPSRATVTNKSSAAELDKPRATTARSSKPTTTAAAPHLSSSSTQQLRRRRQQHAELAALGIRGRNILQSSLQRVEQSIERSRKSHSLFTSLFRAWSHNPAACLTLCLLSQHYAVGAELISVFGLLTPQDLTVSFLVQLDKLVQLIESPVFTYLRLQLLDPMQHPALVRALYGLLMMLPQSSAFAILRNRLSTVAMLPIMSQSSPRAAMPMASVGSSSSDSSAPATMQQQQQVHYHYHSHSAAASAERQSSVADDAGGLLSSATGVAPADLSELLGLLTVLSKHPAAAAASAQSPPSVAVAAPPAGTDNLDAAGLVRRPVPSASVLLHQVSELQQQLQPPPATSSAMVEAGRGDDASHDADTMRLVDEYRSVRRRYARAQLQQRQQQQQQQQHQPSR</sequence>
<dbReference type="Proteomes" id="UP001139981">
    <property type="component" value="Unassembled WGS sequence"/>
</dbReference>
<keyword evidence="2" id="KW-1185">Reference proteome</keyword>
<organism evidence="1 2">
    <name type="scientific">Coemansia aciculifera</name>
    <dbReference type="NCBI Taxonomy" id="417176"/>
    <lineage>
        <taxon>Eukaryota</taxon>
        <taxon>Fungi</taxon>
        <taxon>Fungi incertae sedis</taxon>
        <taxon>Zoopagomycota</taxon>
        <taxon>Kickxellomycotina</taxon>
        <taxon>Kickxellomycetes</taxon>
        <taxon>Kickxellales</taxon>
        <taxon>Kickxellaceae</taxon>
        <taxon>Coemansia</taxon>
    </lineage>
</organism>
<comment type="caution">
    <text evidence="1">The sequence shown here is derived from an EMBL/GenBank/DDBJ whole genome shotgun (WGS) entry which is preliminary data.</text>
</comment>
<dbReference type="EMBL" id="JANBVB010000819">
    <property type="protein sequence ID" value="KAJ2892066.1"/>
    <property type="molecule type" value="Genomic_DNA"/>
</dbReference>
<reference evidence="1" key="1">
    <citation type="submission" date="2022-07" db="EMBL/GenBank/DDBJ databases">
        <title>Phylogenomic reconstructions and comparative analyses of Kickxellomycotina fungi.</title>
        <authorList>
            <person name="Reynolds N.K."/>
            <person name="Stajich J.E."/>
            <person name="Barry K."/>
            <person name="Grigoriev I.V."/>
            <person name="Crous P."/>
            <person name="Smith M.E."/>
        </authorList>
    </citation>
    <scope>NUCLEOTIDE SEQUENCE</scope>
    <source>
        <strain evidence="1">CBS 190363</strain>
    </source>
</reference>
<name>A0ACC1M1J0_9FUNG</name>
<feature type="non-terminal residue" evidence="1">
    <location>
        <position position="1"/>
    </location>
</feature>
<protein>
    <submittedName>
        <fullName evidence="1">Uncharacterized protein</fullName>
    </submittedName>
</protein>
<accession>A0ACC1M1J0</accession>
<evidence type="ECO:0000313" key="2">
    <source>
        <dbReference type="Proteomes" id="UP001139981"/>
    </source>
</evidence>
<gene>
    <name evidence="1" type="ORF">IWW38_003358</name>
</gene>
<evidence type="ECO:0000313" key="1">
    <source>
        <dbReference type="EMBL" id="KAJ2892066.1"/>
    </source>
</evidence>
<proteinExistence type="predicted"/>